<dbReference type="SUPFAM" id="SSF51430">
    <property type="entry name" value="NAD(P)-linked oxidoreductase"/>
    <property type="match status" value="1"/>
</dbReference>
<evidence type="ECO:0000256" key="1">
    <source>
        <dbReference type="ARBA" id="ARBA00023002"/>
    </source>
</evidence>
<organism evidence="3 4">
    <name type="scientific">Madurella mycetomatis</name>
    <dbReference type="NCBI Taxonomy" id="100816"/>
    <lineage>
        <taxon>Eukaryota</taxon>
        <taxon>Fungi</taxon>
        <taxon>Dikarya</taxon>
        <taxon>Ascomycota</taxon>
        <taxon>Pezizomycotina</taxon>
        <taxon>Sordariomycetes</taxon>
        <taxon>Sordariomycetidae</taxon>
        <taxon>Sordariales</taxon>
        <taxon>Sordariales incertae sedis</taxon>
        <taxon>Madurella</taxon>
    </lineage>
</organism>
<proteinExistence type="predicted"/>
<feature type="domain" description="NADP-dependent oxidoreductase" evidence="2">
    <location>
        <begin position="7"/>
        <end position="302"/>
    </location>
</feature>
<dbReference type="PANTHER" id="PTHR43364">
    <property type="entry name" value="NADH-SPECIFIC METHYLGLYOXAL REDUCTASE-RELATED"/>
    <property type="match status" value="1"/>
</dbReference>
<dbReference type="EMBL" id="LCTW02000570">
    <property type="protein sequence ID" value="KXX73020.1"/>
    <property type="molecule type" value="Genomic_DNA"/>
</dbReference>
<evidence type="ECO:0000313" key="3">
    <source>
        <dbReference type="EMBL" id="KXX73020.1"/>
    </source>
</evidence>
<name>A0A175VPN4_9PEZI</name>
<dbReference type="AlphaFoldDB" id="A0A175VPN4"/>
<keyword evidence="4" id="KW-1185">Reference proteome</keyword>
<protein>
    <submittedName>
        <fullName evidence="3">Aflatoxin B1 aldehyde reductase member 4</fullName>
    </submittedName>
</protein>
<dbReference type="InterPro" id="IPR050523">
    <property type="entry name" value="AKR_Detox_Biosynth"/>
</dbReference>
<dbReference type="GO" id="GO:0016491">
    <property type="term" value="F:oxidoreductase activity"/>
    <property type="evidence" value="ECO:0007669"/>
    <property type="project" value="UniProtKB-KW"/>
</dbReference>
<gene>
    <name evidence="3" type="ORF">MMYC01_210428</name>
</gene>
<dbReference type="Proteomes" id="UP000078237">
    <property type="component" value="Unassembled WGS sequence"/>
</dbReference>
<dbReference type="PANTHER" id="PTHR43364:SF4">
    <property type="entry name" value="NAD(P)-LINKED OXIDOREDUCTASE SUPERFAMILY PROTEIN"/>
    <property type="match status" value="1"/>
</dbReference>
<evidence type="ECO:0000313" key="4">
    <source>
        <dbReference type="Proteomes" id="UP000078237"/>
    </source>
</evidence>
<dbReference type="CDD" id="cd19075">
    <property type="entry name" value="AKR_AKR7A1-5"/>
    <property type="match status" value="1"/>
</dbReference>
<dbReference type="InterPro" id="IPR020471">
    <property type="entry name" value="AKR"/>
</dbReference>
<dbReference type="InterPro" id="IPR023210">
    <property type="entry name" value="NADP_OxRdtase_dom"/>
</dbReference>
<keyword evidence="1" id="KW-0560">Oxidoreductase</keyword>
<dbReference type="STRING" id="100816.A0A175VPN4"/>
<dbReference type="InterPro" id="IPR036812">
    <property type="entry name" value="NAD(P)_OxRdtase_dom_sf"/>
</dbReference>
<sequence length="329" mass="36630">MATNGVKIVFGAATFIFISVEETVEWLKIFEEAGVDTVDTSRLYGNSEEALGKAGAPSRFTIDTKLPGGAGDRPSTKEAVIELGKESLAKLQTDAVDVYYINSPDRRVPWEQTLSGINELYKQGAFKRFGLSNFLAHEIEEVVRIAKENNFVVPTVYQGNYSAVARRTEEEIIPVLRKHNFAFYAYSPIAGGFLSKSKAELTSDADSRFGKNNLFSGIYNGLYNKPSFLDALEVWDQIAKDEGVTNAEMAYRWIVYHSKLRGDLGDAVVVGARKHEQLKDTVAAIKKGPLSQEAAKRIDKIWDGIKEDAWLDNYELISRESELLPKATK</sequence>
<dbReference type="PRINTS" id="PR00069">
    <property type="entry name" value="ALDKETRDTASE"/>
</dbReference>
<dbReference type="Gene3D" id="3.20.20.100">
    <property type="entry name" value="NADP-dependent oxidoreductase domain"/>
    <property type="match status" value="1"/>
</dbReference>
<dbReference type="VEuPathDB" id="FungiDB:MMYC01_210428"/>
<evidence type="ECO:0000259" key="2">
    <source>
        <dbReference type="Pfam" id="PF00248"/>
    </source>
</evidence>
<reference evidence="3 4" key="1">
    <citation type="journal article" date="2016" name="Genome Announc.">
        <title>Genome Sequence of Madurella mycetomatis mm55, Isolated from a Human Mycetoma Case in Sudan.</title>
        <authorList>
            <person name="Smit S."/>
            <person name="Derks M.F."/>
            <person name="Bervoets S."/>
            <person name="Fahal A."/>
            <person name="van Leeuwen W."/>
            <person name="van Belkum A."/>
            <person name="van de Sande W.W."/>
        </authorList>
    </citation>
    <scope>NUCLEOTIDE SEQUENCE [LARGE SCALE GENOMIC DNA]</scope>
    <source>
        <strain evidence="4">mm55</strain>
    </source>
</reference>
<accession>A0A175VPN4</accession>
<comment type="caution">
    <text evidence="3">The sequence shown here is derived from an EMBL/GenBank/DDBJ whole genome shotgun (WGS) entry which is preliminary data.</text>
</comment>
<dbReference type="Pfam" id="PF00248">
    <property type="entry name" value="Aldo_ket_red"/>
    <property type="match status" value="1"/>
</dbReference>
<dbReference type="OrthoDB" id="2310150at2759"/>